<dbReference type="Gene3D" id="3.30.470.20">
    <property type="entry name" value="ATP-grasp fold, B domain"/>
    <property type="match status" value="1"/>
</dbReference>
<dbReference type="Pfam" id="PF02785">
    <property type="entry name" value="Biotin_carb_C"/>
    <property type="match status" value="1"/>
</dbReference>
<evidence type="ECO:0000259" key="9">
    <source>
        <dbReference type="PROSITE" id="PS50975"/>
    </source>
</evidence>
<dbReference type="PROSITE" id="PS50975">
    <property type="entry name" value="ATP_GRASP"/>
    <property type="match status" value="1"/>
</dbReference>
<evidence type="ECO:0000313" key="11">
    <source>
        <dbReference type="EMBL" id="QEU90754.1"/>
    </source>
</evidence>
<dbReference type="InterPro" id="IPR011764">
    <property type="entry name" value="Biotin_carboxylation_dom"/>
</dbReference>
<dbReference type="KEGG" id="ska:CP970_07325"/>
<dbReference type="InterPro" id="IPR005482">
    <property type="entry name" value="Biotin_COase_C"/>
</dbReference>
<evidence type="ECO:0000256" key="6">
    <source>
        <dbReference type="ARBA" id="ARBA00023267"/>
    </source>
</evidence>
<organism evidence="11 12">
    <name type="scientific">Streptomyces kanamyceticus</name>
    <dbReference type="NCBI Taxonomy" id="1967"/>
    <lineage>
        <taxon>Bacteria</taxon>
        <taxon>Bacillati</taxon>
        <taxon>Actinomycetota</taxon>
        <taxon>Actinomycetes</taxon>
        <taxon>Kitasatosporales</taxon>
        <taxon>Streptomycetaceae</taxon>
        <taxon>Streptomyces</taxon>
    </lineage>
</organism>
<dbReference type="Pfam" id="PF02786">
    <property type="entry name" value="CPSase_L_D2"/>
    <property type="match status" value="1"/>
</dbReference>
<proteinExistence type="predicted"/>
<reference evidence="11 12" key="1">
    <citation type="submission" date="2017-09" db="EMBL/GenBank/DDBJ databases">
        <authorList>
            <person name="Lee N."/>
            <person name="Cho B.-K."/>
        </authorList>
    </citation>
    <scope>NUCLEOTIDE SEQUENCE [LARGE SCALE GENOMIC DNA]</scope>
    <source>
        <strain evidence="11 12">ATCC 12853</strain>
    </source>
</reference>
<feature type="domain" description="ATP-grasp" evidence="9">
    <location>
        <begin position="120"/>
        <end position="317"/>
    </location>
</feature>
<keyword evidence="6" id="KW-0092">Biotin</keyword>
<comment type="function">
    <text evidence="1">This protein is a component of the acetyl coenzyme A carboxylase complex; first, biotin carboxylase catalyzes the carboxylation of the carrier protein and then the transcarboxylase transfers the carboxyl group to form malonyl-CoA.</text>
</comment>
<evidence type="ECO:0000256" key="7">
    <source>
        <dbReference type="ARBA" id="ARBA00048600"/>
    </source>
</evidence>
<sequence length="453" mass="48659">MFRKVLIANRGEIALRVARTCRELGIAVVAVHSTEDTGSAVVRMADESVCIGPAPARHSYLRMNNIVEAALRTGADAVHPGYGLLSEDRDFAEVCAKNGLAFVGPPAAVIERLGDKPAGRALMGRVGVPLPPGSERPPHDEADALALATAVGYPVLVKAAAGGGGRGIRTAQDAAGLRDAFREARAEAQQLFGDGRVYLERLVRPARHVEVQVLCDRHGGAVHLGVRDCTVQRRRQKLIEESPAPTLAPDVAREMAEAAVRGAREAGYEGAGTFEFVVDDQDRFHFIEVNCRIQVEHPVTEMVTGIDLVAEQLRVAAGLPLSVRQEDVLPRGVAVECRVNAEDPDRGFAPTPGVLDVYEPPGGPFVRVDGYGFAGARVSGAYDPLLAKVITWGPDREAALARMERALGEFRIEGRGMRTTRPFLLRVLADPCFRSGSHRATYADELVAEADHA</sequence>
<dbReference type="SUPFAM" id="SSF52440">
    <property type="entry name" value="PreATP-grasp domain"/>
    <property type="match status" value="1"/>
</dbReference>
<dbReference type="PANTHER" id="PTHR48095:SF2">
    <property type="entry name" value="BIOTIN CARBOXYLASE, CHLOROPLASTIC"/>
    <property type="match status" value="1"/>
</dbReference>
<accession>A0A5J6G837</accession>
<keyword evidence="4 8" id="KW-0547">Nucleotide-binding</keyword>
<keyword evidence="12" id="KW-1185">Reference proteome</keyword>
<dbReference type="InterPro" id="IPR005481">
    <property type="entry name" value="BC-like_N"/>
</dbReference>
<dbReference type="EMBL" id="CP023699">
    <property type="protein sequence ID" value="QEU90754.1"/>
    <property type="molecule type" value="Genomic_DNA"/>
</dbReference>
<evidence type="ECO:0000259" key="10">
    <source>
        <dbReference type="PROSITE" id="PS50979"/>
    </source>
</evidence>
<dbReference type="GO" id="GO:0004075">
    <property type="term" value="F:biotin carboxylase activity"/>
    <property type="evidence" value="ECO:0007669"/>
    <property type="project" value="UniProtKB-EC"/>
</dbReference>
<dbReference type="Proteomes" id="UP000325529">
    <property type="component" value="Chromosome"/>
</dbReference>
<dbReference type="RefSeq" id="WP_055544275.1">
    <property type="nucleotide sequence ID" value="NZ_CP023699.1"/>
</dbReference>
<evidence type="ECO:0000256" key="2">
    <source>
        <dbReference type="ARBA" id="ARBA00013263"/>
    </source>
</evidence>
<dbReference type="InterPro" id="IPR051602">
    <property type="entry name" value="ACC_Biotin_Carboxylase"/>
</dbReference>
<dbReference type="InterPro" id="IPR011054">
    <property type="entry name" value="Rudment_hybrid_motif"/>
</dbReference>
<dbReference type="SUPFAM" id="SSF51246">
    <property type="entry name" value="Rudiment single hybrid motif"/>
    <property type="match status" value="1"/>
</dbReference>
<evidence type="ECO:0000313" key="12">
    <source>
        <dbReference type="Proteomes" id="UP000325529"/>
    </source>
</evidence>
<dbReference type="SMART" id="SM00878">
    <property type="entry name" value="Biotin_carb_C"/>
    <property type="match status" value="1"/>
</dbReference>
<dbReference type="InterPro" id="IPR005479">
    <property type="entry name" value="CPAse_ATP-bd"/>
</dbReference>
<dbReference type="SUPFAM" id="SSF56059">
    <property type="entry name" value="Glutathione synthetase ATP-binding domain-like"/>
    <property type="match status" value="1"/>
</dbReference>
<dbReference type="GO" id="GO:0005524">
    <property type="term" value="F:ATP binding"/>
    <property type="evidence" value="ECO:0007669"/>
    <property type="project" value="UniProtKB-UniRule"/>
</dbReference>
<dbReference type="PROSITE" id="PS50979">
    <property type="entry name" value="BC"/>
    <property type="match status" value="1"/>
</dbReference>
<dbReference type="OrthoDB" id="4435847at2"/>
<evidence type="ECO:0000256" key="3">
    <source>
        <dbReference type="ARBA" id="ARBA00022598"/>
    </source>
</evidence>
<name>A0A5J6G837_STRKN</name>
<evidence type="ECO:0000256" key="5">
    <source>
        <dbReference type="ARBA" id="ARBA00022840"/>
    </source>
</evidence>
<dbReference type="FunFam" id="3.40.50.20:FF:000010">
    <property type="entry name" value="Propionyl-CoA carboxylase subunit alpha"/>
    <property type="match status" value="1"/>
</dbReference>
<evidence type="ECO:0000256" key="4">
    <source>
        <dbReference type="ARBA" id="ARBA00022741"/>
    </source>
</evidence>
<protein>
    <recommendedName>
        <fullName evidence="2">biotin carboxylase</fullName>
        <ecNumber evidence="2">6.3.4.14</ecNumber>
    </recommendedName>
</protein>
<feature type="domain" description="Biotin carboxylation" evidence="10">
    <location>
        <begin position="1"/>
        <end position="448"/>
    </location>
</feature>
<keyword evidence="3 11" id="KW-0436">Ligase</keyword>
<comment type="catalytic activity">
    <reaction evidence="7">
        <text>N(6)-biotinyl-L-lysyl-[protein] + hydrogencarbonate + ATP = N(6)-carboxybiotinyl-L-lysyl-[protein] + ADP + phosphate + H(+)</text>
        <dbReference type="Rhea" id="RHEA:13501"/>
        <dbReference type="Rhea" id="RHEA-COMP:10505"/>
        <dbReference type="Rhea" id="RHEA-COMP:10506"/>
        <dbReference type="ChEBI" id="CHEBI:15378"/>
        <dbReference type="ChEBI" id="CHEBI:17544"/>
        <dbReference type="ChEBI" id="CHEBI:30616"/>
        <dbReference type="ChEBI" id="CHEBI:43474"/>
        <dbReference type="ChEBI" id="CHEBI:83144"/>
        <dbReference type="ChEBI" id="CHEBI:83145"/>
        <dbReference type="ChEBI" id="CHEBI:456216"/>
        <dbReference type="EC" id="6.3.4.14"/>
    </reaction>
</comment>
<dbReference type="InterPro" id="IPR016185">
    <property type="entry name" value="PreATP-grasp_dom_sf"/>
</dbReference>
<dbReference type="Pfam" id="PF00289">
    <property type="entry name" value="Biotin_carb_N"/>
    <property type="match status" value="1"/>
</dbReference>
<gene>
    <name evidence="11" type="ORF">CP970_07325</name>
</gene>
<keyword evidence="5 8" id="KW-0067">ATP-binding</keyword>
<dbReference type="PROSITE" id="PS00866">
    <property type="entry name" value="CPSASE_1"/>
    <property type="match status" value="1"/>
</dbReference>
<dbReference type="InterPro" id="IPR011761">
    <property type="entry name" value="ATP-grasp"/>
</dbReference>
<dbReference type="PANTHER" id="PTHR48095">
    <property type="entry name" value="PYRUVATE CARBOXYLASE SUBUNIT A"/>
    <property type="match status" value="1"/>
</dbReference>
<dbReference type="GO" id="GO:0046872">
    <property type="term" value="F:metal ion binding"/>
    <property type="evidence" value="ECO:0007669"/>
    <property type="project" value="InterPro"/>
</dbReference>
<dbReference type="AlphaFoldDB" id="A0A5J6G837"/>
<evidence type="ECO:0000256" key="1">
    <source>
        <dbReference type="ARBA" id="ARBA00003761"/>
    </source>
</evidence>
<dbReference type="EC" id="6.3.4.14" evidence="2"/>
<dbReference type="FunFam" id="3.30.1490.20:FF:000003">
    <property type="entry name" value="acetyl-CoA carboxylase isoform X1"/>
    <property type="match status" value="1"/>
</dbReference>
<evidence type="ECO:0000256" key="8">
    <source>
        <dbReference type="PROSITE-ProRule" id="PRU00409"/>
    </source>
</evidence>